<dbReference type="Pfam" id="PF25213">
    <property type="entry name" value="HVO_A0261_N"/>
    <property type="match status" value="1"/>
</dbReference>
<dbReference type="RefSeq" id="WP_162315833.1">
    <property type="nucleotide sequence ID" value="NZ_JAHQXF010000001.1"/>
</dbReference>
<dbReference type="SUPFAM" id="SSF46785">
    <property type="entry name" value="Winged helix' DNA-binding domain"/>
    <property type="match status" value="1"/>
</dbReference>
<proteinExistence type="predicted"/>
<dbReference type="EMBL" id="JAHQXF010000001">
    <property type="protein sequence ID" value="MBV0922647.1"/>
    <property type="molecule type" value="Genomic_DNA"/>
</dbReference>
<evidence type="ECO:0000259" key="2">
    <source>
        <dbReference type="Pfam" id="PF25213"/>
    </source>
</evidence>
<dbReference type="Pfam" id="PF08350">
    <property type="entry name" value="FilR1_middle"/>
    <property type="match status" value="1"/>
</dbReference>
<name>A0A8J8C248_9EURY</name>
<dbReference type="InterPro" id="IPR036388">
    <property type="entry name" value="WH-like_DNA-bd_sf"/>
</dbReference>
<accession>A0A8J8C248</accession>
<feature type="domain" description="HVO-A0261-like N-terminal" evidence="2">
    <location>
        <begin position="4"/>
        <end position="84"/>
    </location>
</feature>
<protein>
    <submittedName>
        <fullName evidence="3">MarR family transcriptional regulator</fullName>
    </submittedName>
</protein>
<keyword evidence="4" id="KW-1185">Reference proteome</keyword>
<comment type="caution">
    <text evidence="3">The sequence shown here is derived from an EMBL/GenBank/DDBJ whole genome shotgun (WGS) entry which is preliminary data.</text>
</comment>
<dbReference type="AlphaFoldDB" id="A0A8J8C248"/>
<evidence type="ECO:0000259" key="1">
    <source>
        <dbReference type="Pfam" id="PF08350"/>
    </source>
</evidence>
<feature type="domain" description="Methanogenesis regulatory protein FilR1 middle" evidence="1">
    <location>
        <begin position="120"/>
        <end position="249"/>
    </location>
</feature>
<evidence type="ECO:0000313" key="3">
    <source>
        <dbReference type="EMBL" id="MBV0922647.1"/>
    </source>
</evidence>
<dbReference type="OrthoDB" id="330490at2157"/>
<dbReference type="InterPro" id="IPR036390">
    <property type="entry name" value="WH_DNA-bd_sf"/>
</dbReference>
<dbReference type="InterPro" id="IPR057527">
    <property type="entry name" value="HVO_A0261-like_N"/>
</dbReference>
<organism evidence="3 4">
    <name type="scientific">Haloarcula limicola</name>
    <dbReference type="NCBI Taxonomy" id="1429915"/>
    <lineage>
        <taxon>Archaea</taxon>
        <taxon>Methanobacteriati</taxon>
        <taxon>Methanobacteriota</taxon>
        <taxon>Stenosarchaea group</taxon>
        <taxon>Halobacteria</taxon>
        <taxon>Halobacteriales</taxon>
        <taxon>Haloarculaceae</taxon>
        <taxon>Haloarcula</taxon>
    </lineage>
</organism>
<dbReference type="Gene3D" id="1.10.10.10">
    <property type="entry name" value="Winged helix-like DNA-binding domain superfamily/Winged helix DNA-binding domain"/>
    <property type="match status" value="1"/>
</dbReference>
<evidence type="ECO:0000313" key="4">
    <source>
        <dbReference type="Proteomes" id="UP000766550"/>
    </source>
</evidence>
<reference evidence="3 4" key="1">
    <citation type="submission" date="2021-06" db="EMBL/GenBank/DDBJ databases">
        <title>New haloarchaea isolates fom saline soil.</title>
        <authorList>
            <person name="Duran-Viseras A."/>
            <person name="Sanchez-Porro C.S."/>
            <person name="Ventosa A."/>
        </authorList>
    </citation>
    <scope>NUCLEOTIDE SEQUENCE [LARGE SCALE GENOMIC DNA]</scope>
    <source>
        <strain evidence="3 4">JCM 183640</strain>
    </source>
</reference>
<gene>
    <name evidence="3" type="ORF">KTS45_00390</name>
</gene>
<dbReference type="InterPro" id="IPR013561">
    <property type="entry name" value="FilR1_middle_dom"/>
</dbReference>
<dbReference type="Proteomes" id="UP000766550">
    <property type="component" value="Unassembled WGS sequence"/>
</dbReference>
<sequence>MAPDAAQFLADSPDRLALLERLRETPGSPRDLADELDQSRRSVQRNLAAFADRGWAEKRDGDYRLTTTGLLVTRRHREYVDALSAIGENDALYAHLPADVAPDPDLLADATLVVAETDQPQAPVSHYVSTVESADTSRVRMISPVLSRLFHDAHAELVLSGVETELVLDGLTIDRAREKNPAEFATVVSVLPFTLYQSPDSVSFGLTLTDDRVLLLAYDESGQLHACADGTDPAFYAWAAELYDRYRERSESVSGLDTLRS</sequence>